<evidence type="ECO:0000256" key="3">
    <source>
        <dbReference type="ARBA" id="ARBA00023204"/>
    </source>
</evidence>
<dbReference type="PANTHER" id="PTHR15272:SF0">
    <property type="entry name" value="CHROMATIN ASSEMBLY FACTOR 1 SUBUNIT A"/>
    <property type="match status" value="1"/>
</dbReference>
<comment type="caution">
    <text evidence="8">The sequence shown here is derived from an EMBL/GenBank/DDBJ whole genome shotgun (WGS) entry which is preliminary data.</text>
</comment>
<feature type="compositionally biased region" description="Acidic residues" evidence="5">
    <location>
        <begin position="441"/>
        <end position="482"/>
    </location>
</feature>
<keyword evidence="9" id="KW-1185">Reference proteome</keyword>
<evidence type="ECO:0000256" key="5">
    <source>
        <dbReference type="SAM" id="MobiDB-lite"/>
    </source>
</evidence>
<feature type="compositionally biased region" description="Basic and acidic residues" evidence="5">
    <location>
        <begin position="125"/>
        <end position="231"/>
    </location>
</feature>
<protein>
    <recommendedName>
        <fullName evidence="10">Chromatin assembly factor 1 subunit A</fullName>
    </recommendedName>
</protein>
<evidence type="ECO:0000313" key="8">
    <source>
        <dbReference type="EMBL" id="KAL2067512.1"/>
    </source>
</evidence>
<feature type="region of interest" description="Disordered" evidence="5">
    <location>
        <begin position="1"/>
        <end position="284"/>
    </location>
</feature>
<keyword evidence="4" id="KW-0539">Nucleus</keyword>
<sequence>MSAPGSPRSLKRDHTTFEEEPETQELEQPFTCPPEFLDNLAAEEKKASATDSLPTPPISVGTKRESSPARSSTGSLTDAGNVTPPRDLSPSTVNLPAAADGTPSSAFAAMNGSAPPPPKKTKLTFQEKELKRINKEIRDKERAEEKARKDLEKQAHADEKARKDLEKQALADEKARKIAEKELERKKKEAEREEKRLATEADKAAKEERRKKKEEEKLKIEEEKKKKDKGQMKLGNFFNIPTTVRPRATSADSRGRTSMSPAPQSSNISAALASPKKTPSKPESAYEKMFPDFYVQNGVTVAPINRFERDEEAVGTIESLLDSYILGSRSPGRVRSFDAPALFHTSSLHDVHRGKRYTPVREIMSEFYSGNSAKPIDLTTDSQNSRIIRTGDLLKKVPMKILHFQEDVRPPYRGTYTSRPVAGVSRLARNPLRRDLPNTDYDYDSEAEWVQDDEDAEDLKSEGDEEEELGDDEDMDDFLDDENDETANSRRLVLQGDLEPVSTGLCWEDRKRRNSNVKMIAYRMEVILDPNIKSIDPFSTAYWETPAPNKTSMEPPRIPLNTMKSTSANINSLFAAQISSTSPRSDFVKSSSLHTSSTLLPSQQQHQHASNKLTPTPISKDGKSKKVLSQEDIPAFKAAIQGSDLSKVGLIEVLKKKFPGRPAAAIKGTLESVAKRVGVKEVDKRWVLID</sequence>
<evidence type="ECO:0000256" key="4">
    <source>
        <dbReference type="ARBA" id="ARBA00023242"/>
    </source>
</evidence>
<feature type="compositionally biased region" description="Polar residues" evidence="5">
    <location>
        <begin position="250"/>
        <end position="269"/>
    </location>
</feature>
<proteinExistence type="predicted"/>
<dbReference type="Pfam" id="PF12253">
    <property type="entry name" value="CAF1A_dimeriz"/>
    <property type="match status" value="1"/>
</dbReference>
<dbReference type="Pfam" id="PF21796">
    <property type="entry name" value="Cac1_C"/>
    <property type="match status" value="1"/>
</dbReference>
<gene>
    <name evidence="8" type="ORF">VTL71DRAFT_1937</name>
</gene>
<organism evidence="8 9">
    <name type="scientific">Oculimacula yallundae</name>
    <dbReference type="NCBI Taxonomy" id="86028"/>
    <lineage>
        <taxon>Eukaryota</taxon>
        <taxon>Fungi</taxon>
        <taxon>Dikarya</taxon>
        <taxon>Ascomycota</taxon>
        <taxon>Pezizomycotina</taxon>
        <taxon>Leotiomycetes</taxon>
        <taxon>Helotiales</taxon>
        <taxon>Ploettnerulaceae</taxon>
        <taxon>Oculimacula</taxon>
    </lineage>
</organism>
<dbReference type="InterPro" id="IPR022043">
    <property type="entry name" value="CAF1A_DD"/>
</dbReference>
<evidence type="ECO:0000313" key="9">
    <source>
        <dbReference type="Proteomes" id="UP001595075"/>
    </source>
</evidence>
<evidence type="ECO:0008006" key="10">
    <source>
        <dbReference type="Google" id="ProtNLM"/>
    </source>
</evidence>
<feature type="domain" description="Chromatin assembly factor 1 subunit Cac1-like C-terminal" evidence="7">
    <location>
        <begin position="634"/>
        <end position="688"/>
    </location>
</feature>
<dbReference type="CDD" id="cd22249">
    <property type="entry name" value="UDM1_RNF168_RNF169-like"/>
    <property type="match status" value="1"/>
</dbReference>
<feature type="compositionally biased region" description="Polar residues" evidence="5">
    <location>
        <begin position="68"/>
        <end position="80"/>
    </location>
</feature>
<keyword evidence="2" id="KW-0227">DNA damage</keyword>
<accession>A0ABR4CCW4</accession>
<feature type="region of interest" description="Disordered" evidence="5">
    <location>
        <begin position="433"/>
        <end position="482"/>
    </location>
</feature>
<comment type="subcellular location">
    <subcellularLocation>
        <location evidence="1">Nucleus</location>
    </subcellularLocation>
</comment>
<dbReference type="Proteomes" id="UP001595075">
    <property type="component" value="Unassembled WGS sequence"/>
</dbReference>
<dbReference type="EMBL" id="JAZHXI010000010">
    <property type="protein sequence ID" value="KAL2067512.1"/>
    <property type="molecule type" value="Genomic_DNA"/>
</dbReference>
<evidence type="ECO:0000259" key="7">
    <source>
        <dbReference type="Pfam" id="PF21796"/>
    </source>
</evidence>
<evidence type="ECO:0000256" key="1">
    <source>
        <dbReference type="ARBA" id="ARBA00004123"/>
    </source>
</evidence>
<dbReference type="InterPro" id="IPR048800">
    <property type="entry name" value="Cac1-like_C"/>
</dbReference>
<evidence type="ECO:0000256" key="2">
    <source>
        <dbReference type="ARBA" id="ARBA00022763"/>
    </source>
</evidence>
<keyword evidence="3" id="KW-0234">DNA repair</keyword>
<name>A0ABR4CCW4_9HELO</name>
<feature type="compositionally biased region" description="Low complexity" evidence="5">
    <location>
        <begin position="590"/>
        <end position="608"/>
    </location>
</feature>
<feature type="domain" description="Chromatin assembly factor 1 subunit A dimerization" evidence="6">
    <location>
        <begin position="400"/>
        <end position="474"/>
    </location>
</feature>
<feature type="region of interest" description="Disordered" evidence="5">
    <location>
        <begin position="585"/>
        <end position="626"/>
    </location>
</feature>
<evidence type="ECO:0000259" key="6">
    <source>
        <dbReference type="Pfam" id="PF12253"/>
    </source>
</evidence>
<dbReference type="PANTHER" id="PTHR15272">
    <property type="entry name" value="CHROMATIN ASSEMBLY FACTOR 1 SUBUNIT A CAF-1 SUBUNIT A"/>
    <property type="match status" value="1"/>
</dbReference>
<reference evidence="8 9" key="1">
    <citation type="journal article" date="2024" name="Commun. Biol.">
        <title>Comparative genomic analysis of thermophilic fungi reveals convergent evolutionary adaptations and gene losses.</title>
        <authorList>
            <person name="Steindorff A.S."/>
            <person name="Aguilar-Pontes M.V."/>
            <person name="Robinson A.J."/>
            <person name="Andreopoulos B."/>
            <person name="LaButti K."/>
            <person name="Kuo A."/>
            <person name="Mondo S."/>
            <person name="Riley R."/>
            <person name="Otillar R."/>
            <person name="Haridas S."/>
            <person name="Lipzen A."/>
            <person name="Grimwood J."/>
            <person name="Schmutz J."/>
            <person name="Clum A."/>
            <person name="Reid I.D."/>
            <person name="Moisan M.C."/>
            <person name="Butler G."/>
            <person name="Nguyen T.T.M."/>
            <person name="Dewar K."/>
            <person name="Conant G."/>
            <person name="Drula E."/>
            <person name="Henrissat B."/>
            <person name="Hansel C."/>
            <person name="Singer S."/>
            <person name="Hutchinson M.I."/>
            <person name="de Vries R.P."/>
            <person name="Natvig D.O."/>
            <person name="Powell A.J."/>
            <person name="Tsang A."/>
            <person name="Grigoriev I.V."/>
        </authorList>
    </citation>
    <scope>NUCLEOTIDE SEQUENCE [LARGE SCALE GENOMIC DNA]</scope>
    <source>
        <strain evidence="8 9">CBS 494.80</strain>
    </source>
</reference>